<evidence type="ECO:0000256" key="3">
    <source>
        <dbReference type="ARBA" id="ARBA00022917"/>
    </source>
</evidence>
<dbReference type="InterPro" id="IPR012340">
    <property type="entry name" value="NA-bd_OB-fold"/>
</dbReference>
<evidence type="ECO:0000256" key="2">
    <source>
        <dbReference type="ARBA" id="ARBA00022540"/>
    </source>
</evidence>
<name>A0A7J3ZII3_9CREN</name>
<evidence type="ECO:0000313" key="7">
    <source>
        <dbReference type="EMBL" id="HHQ79863.1"/>
    </source>
</evidence>
<dbReference type="PANTHER" id="PTHR21668">
    <property type="entry name" value="EIF-1A"/>
    <property type="match status" value="1"/>
</dbReference>
<dbReference type="GO" id="GO:0003743">
    <property type="term" value="F:translation initiation factor activity"/>
    <property type="evidence" value="ECO:0007669"/>
    <property type="project" value="UniProtKB-UniRule"/>
</dbReference>
<gene>
    <name evidence="5" type="primary">eif1a</name>
    <name evidence="7" type="ORF">ENM78_00125</name>
</gene>
<dbReference type="NCBIfam" id="NF003082">
    <property type="entry name" value="PRK04012.1-1"/>
    <property type="match status" value="1"/>
</dbReference>
<accession>A0A7J3ZII3</accession>
<comment type="function">
    <text evidence="4 5">Seems to be required for maximal rate of protein biosynthesis. Enhances ribosome dissociation into subunits and stabilizes the binding of the initiator Met-tRNA(I) to 40 S ribosomal subunits.</text>
</comment>
<dbReference type="AlphaFoldDB" id="A0A7J3ZII3"/>
<dbReference type="EMBL" id="DRZC01000005">
    <property type="protein sequence ID" value="HHQ79863.1"/>
    <property type="molecule type" value="Genomic_DNA"/>
</dbReference>
<evidence type="ECO:0000256" key="4">
    <source>
        <dbReference type="ARBA" id="ARBA00025502"/>
    </source>
</evidence>
<comment type="similarity">
    <text evidence="1 5">Belongs to the eIF-1A family.</text>
</comment>
<keyword evidence="3 5" id="KW-0648">Protein biosynthesis</keyword>
<dbReference type="SMART" id="SM00652">
    <property type="entry name" value="eIF1a"/>
    <property type="match status" value="1"/>
</dbReference>
<dbReference type="InterPro" id="IPR001253">
    <property type="entry name" value="TIF_eIF-1A"/>
</dbReference>
<dbReference type="PROSITE" id="PS01262">
    <property type="entry name" value="IF1A"/>
    <property type="match status" value="1"/>
</dbReference>
<evidence type="ECO:0000256" key="5">
    <source>
        <dbReference type="HAMAP-Rule" id="MF_00216"/>
    </source>
</evidence>
<dbReference type="InterPro" id="IPR018104">
    <property type="entry name" value="TIF_eIF-1A_CS"/>
</dbReference>
<evidence type="ECO:0000256" key="1">
    <source>
        <dbReference type="ARBA" id="ARBA00007392"/>
    </source>
</evidence>
<proteinExistence type="inferred from homology"/>
<comment type="caution">
    <text evidence="7">The sequence shown here is derived from an EMBL/GenBank/DDBJ whole genome shotgun (WGS) entry which is preliminary data.</text>
</comment>
<dbReference type="InterPro" id="IPR006196">
    <property type="entry name" value="RNA-binding_domain_S1_IF1"/>
</dbReference>
<feature type="domain" description="S1-like" evidence="6">
    <location>
        <begin position="11"/>
        <end position="86"/>
    </location>
</feature>
<protein>
    <recommendedName>
        <fullName evidence="5">Translation initiation factor 1A</fullName>
        <shortName evidence="5">aIF-1A</shortName>
    </recommendedName>
</protein>
<dbReference type="NCBIfam" id="NF003084">
    <property type="entry name" value="PRK04012.1-3"/>
    <property type="match status" value="1"/>
</dbReference>
<dbReference type="GO" id="GO:0003723">
    <property type="term" value="F:RNA binding"/>
    <property type="evidence" value="ECO:0007669"/>
    <property type="project" value="InterPro"/>
</dbReference>
<dbReference type="Gene3D" id="2.40.50.140">
    <property type="entry name" value="Nucleic acid-binding proteins"/>
    <property type="match status" value="1"/>
</dbReference>
<sequence>MGGKRRVSEGRPREVPLPDENTVVCIVEKILGGDHFLARCVDGARRVTRIPGRYRKRMWIKEGDIVLVAPWEMRRESRGDLIYRYTLDEARKLVEKGVIPSEVLEGEGL</sequence>
<dbReference type="SUPFAM" id="SSF50249">
    <property type="entry name" value="Nucleic acid-binding proteins"/>
    <property type="match status" value="1"/>
</dbReference>
<dbReference type="Pfam" id="PF01176">
    <property type="entry name" value="eIF-1a"/>
    <property type="match status" value="1"/>
</dbReference>
<dbReference type="HAMAP" id="MF_00216">
    <property type="entry name" value="aIF_1A"/>
    <property type="match status" value="1"/>
</dbReference>
<dbReference type="CDD" id="cd05793">
    <property type="entry name" value="S1_IF1A"/>
    <property type="match status" value="1"/>
</dbReference>
<dbReference type="PROSITE" id="PS50832">
    <property type="entry name" value="S1_IF1_TYPE"/>
    <property type="match status" value="1"/>
</dbReference>
<keyword evidence="2 5" id="KW-0396">Initiation factor</keyword>
<evidence type="ECO:0000259" key="6">
    <source>
        <dbReference type="PROSITE" id="PS50832"/>
    </source>
</evidence>
<organism evidence="7">
    <name type="scientific">Fervidicoccus fontis</name>
    <dbReference type="NCBI Taxonomy" id="683846"/>
    <lineage>
        <taxon>Archaea</taxon>
        <taxon>Thermoproteota</taxon>
        <taxon>Thermoprotei</taxon>
        <taxon>Fervidicoccales</taxon>
        <taxon>Fervidicoccaceae</taxon>
        <taxon>Fervidicoccus</taxon>
    </lineage>
</organism>
<reference evidence="7" key="1">
    <citation type="journal article" date="2020" name="mSystems">
        <title>Genome- and Community-Level Interaction Insights into Carbon Utilization and Element Cycling Functions of Hydrothermarchaeota in Hydrothermal Sediment.</title>
        <authorList>
            <person name="Zhou Z."/>
            <person name="Liu Y."/>
            <person name="Xu W."/>
            <person name="Pan J."/>
            <person name="Luo Z.H."/>
            <person name="Li M."/>
        </authorList>
    </citation>
    <scope>NUCLEOTIDE SEQUENCE [LARGE SCALE GENOMIC DNA]</scope>
    <source>
        <strain evidence="7">SpSt-1116</strain>
    </source>
</reference>